<reference evidence="2" key="1">
    <citation type="submission" date="2021-01" db="EMBL/GenBank/DDBJ databases">
        <authorList>
            <consortium name="Genoscope - CEA"/>
            <person name="William W."/>
        </authorList>
    </citation>
    <scope>NUCLEOTIDE SEQUENCE</scope>
</reference>
<dbReference type="AlphaFoldDB" id="A0A816KHX1"/>
<gene>
    <name evidence="2" type="ORF">DARMORV10_C02P45330.1</name>
</gene>
<feature type="region of interest" description="Disordered" evidence="1">
    <location>
        <begin position="1"/>
        <end position="25"/>
    </location>
</feature>
<feature type="non-terminal residue" evidence="2">
    <location>
        <position position="1"/>
    </location>
</feature>
<accession>A0A816KHX1</accession>
<organism evidence="2">
    <name type="scientific">Brassica napus</name>
    <name type="common">Rape</name>
    <dbReference type="NCBI Taxonomy" id="3708"/>
    <lineage>
        <taxon>Eukaryota</taxon>
        <taxon>Viridiplantae</taxon>
        <taxon>Streptophyta</taxon>
        <taxon>Embryophyta</taxon>
        <taxon>Tracheophyta</taxon>
        <taxon>Spermatophyta</taxon>
        <taxon>Magnoliopsida</taxon>
        <taxon>eudicotyledons</taxon>
        <taxon>Gunneridae</taxon>
        <taxon>Pentapetalae</taxon>
        <taxon>rosids</taxon>
        <taxon>malvids</taxon>
        <taxon>Brassicales</taxon>
        <taxon>Brassicaceae</taxon>
        <taxon>Brassiceae</taxon>
        <taxon>Brassica</taxon>
    </lineage>
</organism>
<dbReference type="Proteomes" id="UP001295469">
    <property type="component" value="Chromosome C02"/>
</dbReference>
<proteinExistence type="predicted"/>
<protein>
    <submittedName>
        <fullName evidence="2">(rape) hypothetical protein</fullName>
    </submittedName>
</protein>
<sequence>KTRTSSLSTLSSPFYSDGRQPGAWSSEACSSPLPLFFLLRLVPLSPTRRDTWCSGLLRGGWIRGW</sequence>
<evidence type="ECO:0000313" key="2">
    <source>
        <dbReference type="EMBL" id="CAF1919120.1"/>
    </source>
</evidence>
<dbReference type="EMBL" id="HG994366">
    <property type="protein sequence ID" value="CAF1919120.1"/>
    <property type="molecule type" value="Genomic_DNA"/>
</dbReference>
<evidence type="ECO:0000256" key="1">
    <source>
        <dbReference type="SAM" id="MobiDB-lite"/>
    </source>
</evidence>
<name>A0A816KHX1_BRANA</name>
<feature type="compositionally biased region" description="Low complexity" evidence="1">
    <location>
        <begin position="1"/>
        <end position="12"/>
    </location>
</feature>